<dbReference type="eggNOG" id="ENOG502Z9W1">
    <property type="taxonomic scope" value="Bacteria"/>
</dbReference>
<dbReference type="HOGENOM" id="CLU_071028_0_0_6"/>
<accession>A0A078LQX9</accession>
<evidence type="ECO:0000313" key="2">
    <source>
        <dbReference type="EMBL" id="CDZ94878.1"/>
    </source>
</evidence>
<name>A0A078LQX9_9PSED</name>
<dbReference type="Proteomes" id="UP000053902">
    <property type="component" value="Unassembled WGS sequence"/>
</dbReference>
<dbReference type="EMBL" id="CCSF01000001">
    <property type="protein sequence ID" value="CDZ94878.1"/>
    <property type="molecule type" value="Genomic_DNA"/>
</dbReference>
<evidence type="ECO:0000259" key="1">
    <source>
        <dbReference type="PROSITE" id="PS50943"/>
    </source>
</evidence>
<dbReference type="InterPro" id="IPR010982">
    <property type="entry name" value="Lambda_DNA-bd_dom_sf"/>
</dbReference>
<dbReference type="GO" id="GO:0003677">
    <property type="term" value="F:DNA binding"/>
    <property type="evidence" value="ECO:0007669"/>
    <property type="project" value="InterPro"/>
</dbReference>
<organism evidence="2 3">
    <name type="scientific">Pseudomonas saudiphocaensis</name>
    <dbReference type="NCBI Taxonomy" id="1499686"/>
    <lineage>
        <taxon>Bacteria</taxon>
        <taxon>Pseudomonadati</taxon>
        <taxon>Pseudomonadota</taxon>
        <taxon>Gammaproteobacteria</taxon>
        <taxon>Pseudomonadales</taxon>
        <taxon>Pseudomonadaceae</taxon>
        <taxon>Pseudomonas</taxon>
    </lineage>
</organism>
<dbReference type="RefSeq" id="WP_037026790.1">
    <property type="nucleotide sequence ID" value="NZ_CCSF01000001.1"/>
</dbReference>
<dbReference type="Gene3D" id="1.10.260.40">
    <property type="entry name" value="lambda repressor-like DNA-binding domains"/>
    <property type="match status" value="1"/>
</dbReference>
<dbReference type="PROSITE" id="PS50943">
    <property type="entry name" value="HTH_CROC1"/>
    <property type="match status" value="1"/>
</dbReference>
<reference evidence="2 3" key="1">
    <citation type="submission" date="2014-07" db="EMBL/GenBank/DDBJ databases">
        <authorList>
            <person name="Urmite Genomes Urmite Genomes"/>
        </authorList>
    </citation>
    <scope>NUCLEOTIDE SEQUENCE [LARGE SCALE GENOMIC DNA]</scope>
    <source>
        <strain evidence="2 3">20_BN</strain>
    </source>
</reference>
<proteinExistence type="predicted"/>
<dbReference type="STRING" id="1499686.BN1079_02205"/>
<dbReference type="SMART" id="SM00530">
    <property type="entry name" value="HTH_XRE"/>
    <property type="match status" value="1"/>
</dbReference>
<dbReference type="SUPFAM" id="SSF47413">
    <property type="entry name" value="lambda repressor-like DNA-binding domains"/>
    <property type="match status" value="1"/>
</dbReference>
<dbReference type="AlphaFoldDB" id="A0A078LQX9"/>
<protein>
    <submittedName>
        <fullName evidence="2">Helix-turn-helix domain-containing protein</fullName>
    </submittedName>
</protein>
<gene>
    <name evidence="2" type="ORF">BN1079_02205</name>
</gene>
<sequence length="272" mass="31043">MSDYLGSNLKLLCSHYRSIAEVCRKLVINRGQFNKYLSGQSRPTAHNLKRICDFFGVEAYELGLPSEQFAQLIGIRGDADQRTANDPLIELLQPLRASAGSLSRYCGYYFEYANCLSVPGYVLQSLVHLREERGNFLFERQERQEVSRADSGPAAEAGVRCRYLGAAFYLQDRLFLTDYESLTGNEMSQTILIPSFKSRITRLNGMKAGVSSGDRRTPACTRVVWEYLGTEINRVMAYRQVMLYERDDPRIDDDIRQRLASARVRDGLFEIE</sequence>
<feature type="domain" description="HTH cro/C1-type" evidence="1">
    <location>
        <begin position="18"/>
        <end position="62"/>
    </location>
</feature>
<dbReference type="Pfam" id="PF01381">
    <property type="entry name" value="HTH_3"/>
    <property type="match status" value="1"/>
</dbReference>
<dbReference type="InterPro" id="IPR001387">
    <property type="entry name" value="Cro/C1-type_HTH"/>
</dbReference>
<dbReference type="OrthoDB" id="8902678at2"/>
<evidence type="ECO:0000313" key="3">
    <source>
        <dbReference type="Proteomes" id="UP000053902"/>
    </source>
</evidence>
<keyword evidence="3" id="KW-1185">Reference proteome</keyword>